<evidence type="ECO:0000256" key="1">
    <source>
        <dbReference type="SAM" id="SignalP"/>
    </source>
</evidence>
<dbReference type="EMBL" id="CADCTV010000040">
    <property type="protein sequence ID" value="CAA9296692.1"/>
    <property type="molecule type" value="Genomic_DNA"/>
</dbReference>
<name>A0A6J4K5F8_9BACT</name>
<keyword evidence="1" id="KW-0732">Signal</keyword>
<reference evidence="2" key="1">
    <citation type="submission" date="2020-02" db="EMBL/GenBank/DDBJ databases">
        <authorList>
            <person name="Meier V. D."/>
        </authorList>
    </citation>
    <scope>NUCLEOTIDE SEQUENCE</scope>
    <source>
        <strain evidence="2">AVDCRST_MAG89</strain>
    </source>
</reference>
<sequence length="117" mass="11908">MPAVKTALVAALISIALSAAPAAAQGRIQASATILPRQGVEMGAGVATEVRNGALGVSVGIANTGTSSYVVQVARENDSAAPDASVVVRGGENREFRFRRPAADGPGRITYFISPMI</sequence>
<evidence type="ECO:0000313" key="2">
    <source>
        <dbReference type="EMBL" id="CAA9296692.1"/>
    </source>
</evidence>
<gene>
    <name evidence="2" type="ORF">AVDCRST_MAG89-177</name>
</gene>
<organism evidence="2">
    <name type="scientific">uncultured Gemmatimonadota bacterium</name>
    <dbReference type="NCBI Taxonomy" id="203437"/>
    <lineage>
        <taxon>Bacteria</taxon>
        <taxon>Pseudomonadati</taxon>
        <taxon>Gemmatimonadota</taxon>
        <taxon>environmental samples</taxon>
    </lineage>
</organism>
<proteinExistence type="predicted"/>
<feature type="signal peptide" evidence="1">
    <location>
        <begin position="1"/>
        <end position="24"/>
    </location>
</feature>
<feature type="chain" id="PRO_5026711890" evidence="1">
    <location>
        <begin position="25"/>
        <end position="117"/>
    </location>
</feature>
<accession>A0A6J4K5F8</accession>
<protein>
    <submittedName>
        <fullName evidence="2">Uncharacterized protein</fullName>
    </submittedName>
</protein>
<dbReference type="AlphaFoldDB" id="A0A6J4K5F8"/>